<proteinExistence type="predicted"/>
<dbReference type="AlphaFoldDB" id="A0A9Q3PSR8"/>
<evidence type="ECO:0000313" key="5">
    <source>
        <dbReference type="Proteomes" id="UP000765509"/>
    </source>
</evidence>
<sequence length="76" mass="8333">MDNPPIAFGPTFNARHIITNKVVSSFELLLTNTPLRGLLLDDMGLGKTIHAIALIGISKKQEDTNYKPPMLHAHLA</sequence>
<name>A0A9Q3PSR8_9BASI</name>
<dbReference type="Proteomes" id="UP000765509">
    <property type="component" value="Unassembled WGS sequence"/>
</dbReference>
<protein>
    <recommendedName>
        <fullName evidence="3">SNF2 N-terminal domain-containing protein</fullName>
    </recommendedName>
</protein>
<keyword evidence="2" id="KW-0067">ATP-binding</keyword>
<dbReference type="Gene3D" id="3.40.50.10810">
    <property type="entry name" value="Tandem AAA-ATPase domain"/>
    <property type="match status" value="1"/>
</dbReference>
<reference evidence="4" key="1">
    <citation type="submission" date="2021-03" db="EMBL/GenBank/DDBJ databases">
        <title>Draft genome sequence of rust myrtle Austropuccinia psidii MF-1, a brazilian biotype.</title>
        <authorList>
            <person name="Quecine M.C."/>
            <person name="Pachon D.M.R."/>
            <person name="Bonatelli M.L."/>
            <person name="Correr F.H."/>
            <person name="Franceschini L.M."/>
            <person name="Leite T.F."/>
            <person name="Margarido G.R.A."/>
            <person name="Almeida C.A."/>
            <person name="Ferrarezi J.A."/>
            <person name="Labate C.A."/>
        </authorList>
    </citation>
    <scope>NUCLEOTIDE SEQUENCE</scope>
    <source>
        <strain evidence="4">MF-1</strain>
    </source>
</reference>
<feature type="domain" description="SNF2 N-terminal" evidence="3">
    <location>
        <begin position="33"/>
        <end position="67"/>
    </location>
</feature>
<evidence type="ECO:0000256" key="1">
    <source>
        <dbReference type="ARBA" id="ARBA00022741"/>
    </source>
</evidence>
<dbReference type="InterPro" id="IPR000330">
    <property type="entry name" value="SNF2_N"/>
</dbReference>
<accession>A0A9Q3PSR8</accession>
<keyword evidence="5" id="KW-1185">Reference proteome</keyword>
<comment type="caution">
    <text evidence="4">The sequence shown here is derived from an EMBL/GenBank/DDBJ whole genome shotgun (WGS) entry which is preliminary data.</text>
</comment>
<evidence type="ECO:0000313" key="4">
    <source>
        <dbReference type="EMBL" id="MBW0571970.1"/>
    </source>
</evidence>
<gene>
    <name evidence="4" type="ORF">O181_111685</name>
</gene>
<organism evidence="4 5">
    <name type="scientific">Austropuccinia psidii MF-1</name>
    <dbReference type="NCBI Taxonomy" id="1389203"/>
    <lineage>
        <taxon>Eukaryota</taxon>
        <taxon>Fungi</taxon>
        <taxon>Dikarya</taxon>
        <taxon>Basidiomycota</taxon>
        <taxon>Pucciniomycotina</taxon>
        <taxon>Pucciniomycetes</taxon>
        <taxon>Pucciniales</taxon>
        <taxon>Sphaerophragmiaceae</taxon>
        <taxon>Austropuccinia</taxon>
    </lineage>
</organism>
<dbReference type="EMBL" id="AVOT02089201">
    <property type="protein sequence ID" value="MBW0571970.1"/>
    <property type="molecule type" value="Genomic_DNA"/>
</dbReference>
<dbReference type="Pfam" id="PF00176">
    <property type="entry name" value="SNF2-rel_dom"/>
    <property type="match status" value="1"/>
</dbReference>
<keyword evidence="1" id="KW-0547">Nucleotide-binding</keyword>
<dbReference type="InterPro" id="IPR038718">
    <property type="entry name" value="SNF2-like_sf"/>
</dbReference>
<dbReference type="GO" id="GO:0005524">
    <property type="term" value="F:ATP binding"/>
    <property type="evidence" value="ECO:0007669"/>
    <property type="project" value="InterPro"/>
</dbReference>
<evidence type="ECO:0000256" key="2">
    <source>
        <dbReference type="ARBA" id="ARBA00022840"/>
    </source>
</evidence>
<evidence type="ECO:0000259" key="3">
    <source>
        <dbReference type="Pfam" id="PF00176"/>
    </source>
</evidence>